<dbReference type="STRING" id="51642.NSMM_850013"/>
<keyword evidence="3" id="KW-1185">Reference proteome</keyword>
<accession>A0A1G5SIB8</accession>
<dbReference type="EMBL" id="FMWO01000097">
    <property type="protein sequence ID" value="SCZ86965.1"/>
    <property type="molecule type" value="Genomic_DNA"/>
</dbReference>
<evidence type="ECO:0000256" key="1">
    <source>
        <dbReference type="SAM" id="SignalP"/>
    </source>
</evidence>
<feature type="signal peptide" evidence="1">
    <location>
        <begin position="1"/>
        <end position="20"/>
    </location>
</feature>
<dbReference type="OrthoDB" id="257391at2"/>
<keyword evidence="1" id="KW-0732">Signal</keyword>
<reference evidence="2 3" key="1">
    <citation type="submission" date="2016-10" db="EMBL/GenBank/DDBJ databases">
        <authorList>
            <person name="de Groot N.N."/>
        </authorList>
    </citation>
    <scope>NUCLEOTIDE SEQUENCE [LARGE SCALE GENOMIC DNA]</scope>
    <source>
        <strain evidence="2">1</strain>
    </source>
</reference>
<evidence type="ECO:0000313" key="2">
    <source>
        <dbReference type="EMBL" id="SCZ86965.1"/>
    </source>
</evidence>
<evidence type="ECO:0008006" key="4">
    <source>
        <dbReference type="Google" id="ProtNLM"/>
    </source>
</evidence>
<gene>
    <name evidence="2" type="ORF">NSMM_850013</name>
</gene>
<sequence length="257" mass="27477">MKAGNLKLIILSMTAAMSTAAGQSALAHTRLNVPTLTEGTRVLNHMVIGDNCAADAGDGRRVIGTSVVFPDGSDSTILVDGQPHEGELTDFLTNYGNNFQLIFDRSAFDYMDEKTDPLGNVTGFWSGGGQGTPGNLNVFTPVRTTAASIEPTSCAKSVRLTIQVADICRITTIDNLGTDDDFNVKLWTHNALGTPYDRQSSEADSGPASLMITRDLLNNPLAESCGEGVAVEVRPSAAQTNRDMPIKFEGQQIWPQL</sequence>
<dbReference type="Proteomes" id="UP000198729">
    <property type="component" value="Unassembled WGS sequence"/>
</dbReference>
<protein>
    <recommendedName>
        <fullName evidence="4">Secreted protein</fullName>
    </recommendedName>
</protein>
<dbReference type="AlphaFoldDB" id="A0A1G5SIB8"/>
<organism evidence="2 3">
    <name type="scientific">Nitrosomonas mobilis</name>
    <dbReference type="NCBI Taxonomy" id="51642"/>
    <lineage>
        <taxon>Bacteria</taxon>
        <taxon>Pseudomonadati</taxon>
        <taxon>Pseudomonadota</taxon>
        <taxon>Betaproteobacteria</taxon>
        <taxon>Nitrosomonadales</taxon>
        <taxon>Nitrosomonadaceae</taxon>
        <taxon>Nitrosomonas</taxon>
    </lineage>
</organism>
<evidence type="ECO:0000313" key="3">
    <source>
        <dbReference type="Proteomes" id="UP000198729"/>
    </source>
</evidence>
<feature type="chain" id="PRO_5011786504" description="Secreted protein" evidence="1">
    <location>
        <begin position="21"/>
        <end position="257"/>
    </location>
</feature>
<name>A0A1G5SIB8_9PROT</name>
<proteinExistence type="predicted"/>